<reference evidence="1" key="1">
    <citation type="journal article" date="2020" name="Nature">
        <title>Giant virus diversity and host interactions through global metagenomics.</title>
        <authorList>
            <person name="Schulz F."/>
            <person name="Roux S."/>
            <person name="Paez-Espino D."/>
            <person name="Jungbluth S."/>
            <person name="Walsh D.A."/>
            <person name="Denef V.J."/>
            <person name="McMahon K.D."/>
            <person name="Konstantinidis K.T."/>
            <person name="Eloe-Fadrosh E.A."/>
            <person name="Kyrpides N.C."/>
            <person name="Woyke T."/>
        </authorList>
    </citation>
    <scope>NUCLEOTIDE SEQUENCE</scope>
    <source>
        <strain evidence="1">GVMAG-M-3300009151-35</strain>
    </source>
</reference>
<protein>
    <submittedName>
        <fullName evidence="1">Uncharacterized protein</fullName>
    </submittedName>
</protein>
<sequence>MFSDIRNFIALTSKSNIECIQNYVPLVFPSEHPEEVNYYKDAKICLSDVVDEASIN</sequence>
<dbReference type="EMBL" id="MN738902">
    <property type="protein sequence ID" value="QHT30546.1"/>
    <property type="molecule type" value="Genomic_DNA"/>
</dbReference>
<evidence type="ECO:0000313" key="1">
    <source>
        <dbReference type="EMBL" id="QHT30546.1"/>
    </source>
</evidence>
<name>A0A6C0EMZ1_9ZZZZ</name>
<organism evidence="1">
    <name type="scientific">viral metagenome</name>
    <dbReference type="NCBI Taxonomy" id="1070528"/>
    <lineage>
        <taxon>unclassified sequences</taxon>
        <taxon>metagenomes</taxon>
        <taxon>organismal metagenomes</taxon>
    </lineage>
</organism>
<dbReference type="AlphaFoldDB" id="A0A6C0EMZ1"/>
<accession>A0A6C0EMZ1</accession>
<proteinExistence type="predicted"/>